<evidence type="ECO:0000313" key="2">
    <source>
        <dbReference type="Proteomes" id="UP000807306"/>
    </source>
</evidence>
<dbReference type="EMBL" id="MU157883">
    <property type="protein sequence ID" value="KAF9525539.1"/>
    <property type="molecule type" value="Genomic_DNA"/>
</dbReference>
<dbReference type="Pfam" id="PF14388">
    <property type="entry name" value="DUF4419"/>
    <property type="match status" value="1"/>
</dbReference>
<sequence length="406" mass="46277">MPITFNIASHPAEPVPVNPVTEAQKCAKVDDILQRIASQRRCKKSKEVLQSSLSTGKEYATDFDSIRYRSNGLVHTVVDAYNRHHNLVLRPDEVWMAILTQFNFYVNAHSKELRSTFVRHEGKKDLTVHAMGGRYNVDFGTMAKEMTDEIDKNLVDKNLKDWVLPNFSTTTDNDTIICAVLMMSTLKSYFSYKFSLMCGLPSVTLLGHKCDWESLFSRLDKLETFGNEPTAFATLLRPILRRFVNAFTRAEGNESPDIDFWSHICHYNSGGSGTDYLSGWITAFCVWDEKGKWMGPKLKVPWFSWKRRSLKLEPKREIILDSGWGEPQTTLTLVLDEIPYSFVDYDDVPPGYCEVDIKLDDNDEQMNCLMVAGLLGSVVEGDKKDTLKPLTAWIIYVPDQVEQPLS</sequence>
<keyword evidence="2" id="KW-1185">Reference proteome</keyword>
<gene>
    <name evidence="1" type="ORF">CPB83DRAFT_885559</name>
</gene>
<dbReference type="PANTHER" id="PTHR31252">
    <property type="entry name" value="DUF4419 DOMAIN-CONTAINING PROTEIN"/>
    <property type="match status" value="1"/>
</dbReference>
<comment type="caution">
    <text evidence="1">The sequence shown here is derived from an EMBL/GenBank/DDBJ whole genome shotgun (WGS) entry which is preliminary data.</text>
</comment>
<dbReference type="AlphaFoldDB" id="A0A9P6EAL8"/>
<dbReference type="InterPro" id="IPR025533">
    <property type="entry name" value="DUF4419"/>
</dbReference>
<protein>
    <submittedName>
        <fullName evidence="1">Uncharacterized protein</fullName>
    </submittedName>
</protein>
<dbReference type="PANTHER" id="PTHR31252:SF11">
    <property type="entry name" value="DUF4419 DOMAIN-CONTAINING PROTEIN"/>
    <property type="match status" value="1"/>
</dbReference>
<name>A0A9P6EAL8_9AGAR</name>
<evidence type="ECO:0000313" key="1">
    <source>
        <dbReference type="EMBL" id="KAF9525539.1"/>
    </source>
</evidence>
<accession>A0A9P6EAL8</accession>
<organism evidence="1 2">
    <name type="scientific">Crepidotus variabilis</name>
    <dbReference type="NCBI Taxonomy" id="179855"/>
    <lineage>
        <taxon>Eukaryota</taxon>
        <taxon>Fungi</taxon>
        <taxon>Dikarya</taxon>
        <taxon>Basidiomycota</taxon>
        <taxon>Agaricomycotina</taxon>
        <taxon>Agaricomycetes</taxon>
        <taxon>Agaricomycetidae</taxon>
        <taxon>Agaricales</taxon>
        <taxon>Agaricineae</taxon>
        <taxon>Crepidotaceae</taxon>
        <taxon>Crepidotus</taxon>
    </lineage>
</organism>
<dbReference type="Proteomes" id="UP000807306">
    <property type="component" value="Unassembled WGS sequence"/>
</dbReference>
<dbReference type="OrthoDB" id="9978173at2759"/>
<reference evidence="1" key="1">
    <citation type="submission" date="2020-11" db="EMBL/GenBank/DDBJ databases">
        <authorList>
            <consortium name="DOE Joint Genome Institute"/>
            <person name="Ahrendt S."/>
            <person name="Riley R."/>
            <person name="Andreopoulos W."/>
            <person name="Labutti K."/>
            <person name="Pangilinan J."/>
            <person name="Ruiz-Duenas F.J."/>
            <person name="Barrasa J.M."/>
            <person name="Sanchez-Garcia M."/>
            <person name="Camarero S."/>
            <person name="Miyauchi S."/>
            <person name="Serrano A."/>
            <person name="Linde D."/>
            <person name="Babiker R."/>
            <person name="Drula E."/>
            <person name="Ayuso-Fernandez I."/>
            <person name="Pacheco R."/>
            <person name="Padilla G."/>
            <person name="Ferreira P."/>
            <person name="Barriuso J."/>
            <person name="Kellner H."/>
            <person name="Castanera R."/>
            <person name="Alfaro M."/>
            <person name="Ramirez L."/>
            <person name="Pisabarro A.G."/>
            <person name="Kuo A."/>
            <person name="Tritt A."/>
            <person name="Lipzen A."/>
            <person name="He G."/>
            <person name="Yan M."/>
            <person name="Ng V."/>
            <person name="Cullen D."/>
            <person name="Martin F."/>
            <person name="Rosso M.-N."/>
            <person name="Henrissat B."/>
            <person name="Hibbett D."/>
            <person name="Martinez A.T."/>
            <person name="Grigoriev I.V."/>
        </authorList>
    </citation>
    <scope>NUCLEOTIDE SEQUENCE</scope>
    <source>
        <strain evidence="1">CBS 506.95</strain>
    </source>
</reference>
<proteinExistence type="predicted"/>